<keyword evidence="3" id="KW-1185">Reference proteome</keyword>
<dbReference type="Pfam" id="PF03259">
    <property type="entry name" value="Robl_LC7"/>
    <property type="match status" value="1"/>
</dbReference>
<comment type="caution">
    <text evidence="2">The sequence shown here is derived from an EMBL/GenBank/DDBJ whole genome shotgun (WGS) entry which is preliminary data.</text>
</comment>
<reference evidence="2 3" key="1">
    <citation type="journal article" date="2019" name="Int. J. Syst. Evol. Microbiol.">
        <title>The Global Catalogue of Microorganisms (GCM) 10K type strain sequencing project: providing services to taxonomists for standard genome sequencing and annotation.</title>
        <authorList>
            <consortium name="The Broad Institute Genomics Platform"/>
            <consortium name="The Broad Institute Genome Sequencing Center for Infectious Disease"/>
            <person name="Wu L."/>
            <person name="Ma J."/>
        </authorList>
    </citation>
    <scope>NUCLEOTIDE SEQUENCE [LARGE SCALE GENOMIC DNA]</scope>
    <source>
        <strain evidence="2 3">JCM 6242</strain>
    </source>
</reference>
<dbReference type="EMBL" id="BAAAVI010000086">
    <property type="protein sequence ID" value="GAA2906404.1"/>
    <property type="molecule type" value="Genomic_DNA"/>
</dbReference>
<dbReference type="Gene3D" id="3.30.450.30">
    <property type="entry name" value="Dynein light chain 2a, cytoplasmic"/>
    <property type="match status" value="1"/>
</dbReference>
<dbReference type="SUPFAM" id="SSF103196">
    <property type="entry name" value="Roadblock/LC7 domain"/>
    <property type="match status" value="1"/>
</dbReference>
<dbReference type="InterPro" id="IPR004942">
    <property type="entry name" value="Roadblock/LAMTOR2_dom"/>
</dbReference>
<proteinExistence type="predicted"/>
<sequence>MTKEAVLAELDVLREQVPGVLEAVVASADGLLVAADSEGSRPEVLAALAATTLGLGRRAGYEVGMGGLHEVVVRCDRGYMVVYALREEGLLAVVADEGLDIPALHAGVGPTVERLADVLAEV</sequence>
<gene>
    <name evidence="2" type="ORF">GCM10010517_72600</name>
</gene>
<organism evidence="2 3">
    <name type="scientific">Streptosporangium fragile</name>
    <dbReference type="NCBI Taxonomy" id="46186"/>
    <lineage>
        <taxon>Bacteria</taxon>
        <taxon>Bacillati</taxon>
        <taxon>Actinomycetota</taxon>
        <taxon>Actinomycetes</taxon>
        <taxon>Streptosporangiales</taxon>
        <taxon>Streptosporangiaceae</taxon>
        <taxon>Streptosporangium</taxon>
    </lineage>
</organism>
<evidence type="ECO:0000313" key="2">
    <source>
        <dbReference type="EMBL" id="GAA2906404.1"/>
    </source>
</evidence>
<dbReference type="InterPro" id="IPR053141">
    <property type="entry name" value="Mycobact_SerProt_Inhib_Rv3364c"/>
</dbReference>
<name>A0ABN3WA86_9ACTN</name>
<dbReference type="RefSeq" id="WP_344980984.1">
    <property type="nucleotide sequence ID" value="NZ_BAAAVI010000086.1"/>
</dbReference>
<dbReference type="Proteomes" id="UP001500831">
    <property type="component" value="Unassembled WGS sequence"/>
</dbReference>
<feature type="domain" description="Roadblock/LAMTOR2" evidence="1">
    <location>
        <begin position="7"/>
        <end position="95"/>
    </location>
</feature>
<accession>A0ABN3WA86</accession>
<dbReference type="PANTHER" id="PTHR36222">
    <property type="entry name" value="SERINE PROTEASE INHIBITOR RV3364C"/>
    <property type="match status" value="1"/>
</dbReference>
<dbReference type="SMART" id="SM00960">
    <property type="entry name" value="Robl_LC7"/>
    <property type="match status" value="1"/>
</dbReference>
<evidence type="ECO:0000259" key="1">
    <source>
        <dbReference type="SMART" id="SM00960"/>
    </source>
</evidence>
<protein>
    <recommendedName>
        <fullName evidence="1">Roadblock/LAMTOR2 domain-containing protein</fullName>
    </recommendedName>
</protein>
<evidence type="ECO:0000313" key="3">
    <source>
        <dbReference type="Proteomes" id="UP001500831"/>
    </source>
</evidence>
<dbReference type="PANTHER" id="PTHR36222:SF1">
    <property type="entry name" value="SERINE PROTEASE INHIBITOR RV3364C"/>
    <property type="match status" value="1"/>
</dbReference>